<organism evidence="1 2">
    <name type="scientific">Bondarzewia mesenterica</name>
    <dbReference type="NCBI Taxonomy" id="1095465"/>
    <lineage>
        <taxon>Eukaryota</taxon>
        <taxon>Fungi</taxon>
        <taxon>Dikarya</taxon>
        <taxon>Basidiomycota</taxon>
        <taxon>Agaricomycotina</taxon>
        <taxon>Agaricomycetes</taxon>
        <taxon>Russulales</taxon>
        <taxon>Bondarzewiaceae</taxon>
        <taxon>Bondarzewia</taxon>
    </lineage>
</organism>
<name>A0A4S4M6P9_9AGAM</name>
<sequence length="166" mass="19192">MRRLLSSMNAREQRLHCAYQRASIYLRVLRILTGGEFLLPMSNGLWVSIDTYPTPLAVGILTCGRWHRDAFRDKMKTLIVCRGWLFTGIQRTITMHRNNGHVGGCGCHISQPLRQHTRLVGWAAMDKSWKDRRRRWRTDGGLPFRLYYRTQGSFLMVSEGVLASVV</sequence>
<keyword evidence="2" id="KW-1185">Reference proteome</keyword>
<protein>
    <submittedName>
        <fullName evidence="1">Uncharacterized protein</fullName>
    </submittedName>
</protein>
<evidence type="ECO:0000313" key="1">
    <source>
        <dbReference type="EMBL" id="THH20942.1"/>
    </source>
</evidence>
<reference evidence="1 2" key="1">
    <citation type="submission" date="2019-02" db="EMBL/GenBank/DDBJ databases">
        <title>Genome sequencing of the rare red list fungi Bondarzewia mesenterica.</title>
        <authorList>
            <person name="Buettner E."/>
            <person name="Kellner H."/>
        </authorList>
    </citation>
    <scope>NUCLEOTIDE SEQUENCE [LARGE SCALE GENOMIC DNA]</scope>
    <source>
        <strain evidence="1 2">DSM 108281</strain>
    </source>
</reference>
<proteinExistence type="predicted"/>
<gene>
    <name evidence="1" type="ORF">EW146_g518</name>
</gene>
<dbReference type="Proteomes" id="UP000310158">
    <property type="component" value="Unassembled WGS sequence"/>
</dbReference>
<comment type="caution">
    <text evidence="1">The sequence shown here is derived from an EMBL/GenBank/DDBJ whole genome shotgun (WGS) entry which is preliminary data.</text>
</comment>
<evidence type="ECO:0000313" key="2">
    <source>
        <dbReference type="Proteomes" id="UP000310158"/>
    </source>
</evidence>
<dbReference type="AlphaFoldDB" id="A0A4S4M6P9"/>
<dbReference type="EMBL" id="SGPL01000011">
    <property type="protein sequence ID" value="THH20942.1"/>
    <property type="molecule type" value="Genomic_DNA"/>
</dbReference>
<accession>A0A4S4M6P9</accession>